<dbReference type="InterPro" id="IPR001958">
    <property type="entry name" value="Tet-R_TetA/multi-R_MdtG-like"/>
</dbReference>
<feature type="transmembrane region" description="Helical" evidence="6">
    <location>
        <begin position="134"/>
        <end position="154"/>
    </location>
</feature>
<dbReference type="GO" id="GO:0016020">
    <property type="term" value="C:membrane"/>
    <property type="evidence" value="ECO:0007669"/>
    <property type="project" value="UniProtKB-SubCell"/>
</dbReference>
<feature type="transmembrane region" description="Helical" evidence="6">
    <location>
        <begin position="49"/>
        <end position="67"/>
    </location>
</feature>
<dbReference type="PANTHER" id="PTHR42718">
    <property type="entry name" value="MAJOR FACILITATOR SUPERFAMILY MULTIDRUG TRANSPORTER MFSC"/>
    <property type="match status" value="1"/>
</dbReference>
<proteinExistence type="predicted"/>
<evidence type="ECO:0000256" key="1">
    <source>
        <dbReference type="ARBA" id="ARBA00004141"/>
    </source>
</evidence>
<keyword evidence="9" id="KW-1185">Reference proteome</keyword>
<feature type="domain" description="Major facilitator superfamily (MFS) profile" evidence="7">
    <location>
        <begin position="13"/>
        <end position="387"/>
    </location>
</feature>
<dbReference type="InterPro" id="IPR020846">
    <property type="entry name" value="MFS_dom"/>
</dbReference>
<accession>A0A6V8NFJ9</accession>
<evidence type="ECO:0000256" key="2">
    <source>
        <dbReference type="ARBA" id="ARBA00022448"/>
    </source>
</evidence>
<dbReference type="SUPFAM" id="SSF103473">
    <property type="entry name" value="MFS general substrate transporter"/>
    <property type="match status" value="1"/>
</dbReference>
<name>A0A6V8NFJ9_9BACT</name>
<dbReference type="Gene3D" id="1.20.1250.20">
    <property type="entry name" value="MFS general substrate transporter like domains"/>
    <property type="match status" value="2"/>
</dbReference>
<protein>
    <submittedName>
        <fullName evidence="8">MFS transporter</fullName>
    </submittedName>
</protein>
<organism evidence="8 9">
    <name type="scientific">Geomonas limicola</name>
    <dbReference type="NCBI Taxonomy" id="2740186"/>
    <lineage>
        <taxon>Bacteria</taxon>
        <taxon>Pseudomonadati</taxon>
        <taxon>Thermodesulfobacteriota</taxon>
        <taxon>Desulfuromonadia</taxon>
        <taxon>Geobacterales</taxon>
        <taxon>Geobacteraceae</taxon>
        <taxon>Geomonas</taxon>
    </lineage>
</organism>
<dbReference type="InterPro" id="IPR036259">
    <property type="entry name" value="MFS_trans_sf"/>
</dbReference>
<feature type="transmembrane region" description="Helical" evidence="6">
    <location>
        <begin position="332"/>
        <end position="352"/>
    </location>
</feature>
<evidence type="ECO:0000259" key="7">
    <source>
        <dbReference type="PROSITE" id="PS50850"/>
    </source>
</evidence>
<feature type="transmembrane region" description="Helical" evidence="6">
    <location>
        <begin position="166"/>
        <end position="185"/>
    </location>
</feature>
<comment type="caution">
    <text evidence="8">The sequence shown here is derived from an EMBL/GenBank/DDBJ whole genome shotgun (WGS) entry which is preliminary data.</text>
</comment>
<keyword evidence="5 6" id="KW-0472">Membrane</keyword>
<feature type="transmembrane region" description="Helical" evidence="6">
    <location>
        <begin position="206"/>
        <end position="227"/>
    </location>
</feature>
<feature type="transmembrane region" description="Helical" evidence="6">
    <location>
        <begin position="239"/>
        <end position="258"/>
    </location>
</feature>
<comment type="subcellular location">
    <subcellularLocation>
        <location evidence="1">Membrane</location>
        <topology evidence="1">Multi-pass membrane protein</topology>
    </subcellularLocation>
</comment>
<feature type="transmembrane region" description="Helical" evidence="6">
    <location>
        <begin position="270"/>
        <end position="296"/>
    </location>
</feature>
<dbReference type="AlphaFoldDB" id="A0A6V8NFJ9"/>
<gene>
    <name evidence="8" type="ORF">GMLC_39320</name>
</gene>
<reference evidence="9" key="1">
    <citation type="submission" date="2020-06" db="EMBL/GenBank/DDBJ databases">
        <title>Draft genomic sequecing of Geomonas sp. Red745.</title>
        <authorList>
            <person name="Itoh H."/>
            <person name="Xu Z.X."/>
            <person name="Ushijima N."/>
            <person name="Masuda Y."/>
            <person name="Shiratori Y."/>
            <person name="Senoo K."/>
        </authorList>
    </citation>
    <scope>NUCLEOTIDE SEQUENCE [LARGE SCALE GENOMIC DNA]</scope>
    <source>
        <strain evidence="9">Red745</strain>
    </source>
</reference>
<evidence type="ECO:0000256" key="4">
    <source>
        <dbReference type="ARBA" id="ARBA00022989"/>
    </source>
</evidence>
<feature type="transmembrane region" description="Helical" evidence="6">
    <location>
        <begin position="359"/>
        <end position="380"/>
    </location>
</feature>
<feature type="transmembrane region" description="Helical" evidence="6">
    <location>
        <begin position="79"/>
        <end position="96"/>
    </location>
</feature>
<dbReference type="EMBL" id="BLXZ01000009">
    <property type="protein sequence ID" value="GFO70353.1"/>
    <property type="molecule type" value="Genomic_DNA"/>
</dbReference>
<dbReference type="PROSITE" id="PS50850">
    <property type="entry name" value="MFS"/>
    <property type="match status" value="1"/>
</dbReference>
<dbReference type="PRINTS" id="PR01035">
    <property type="entry name" value="TCRTETA"/>
</dbReference>
<dbReference type="RefSeq" id="WP_183362961.1">
    <property type="nucleotide sequence ID" value="NZ_BLXZ01000009.1"/>
</dbReference>
<evidence type="ECO:0000313" key="9">
    <source>
        <dbReference type="Proteomes" id="UP000587586"/>
    </source>
</evidence>
<evidence type="ECO:0000256" key="3">
    <source>
        <dbReference type="ARBA" id="ARBA00022692"/>
    </source>
</evidence>
<sequence>MFRRFTLFRADLRLAALLIGVTLSTLDASALNLALPSLAAHFHTDAATVQWAASLYLIGSALAFLPLSGLAGRYGTVRVYRVSLLTFSAISLLLGVSPNLGWLFTLRFLQGIAGAGVIGLVPGLAAATFPERKGWALGMVAGSVAAGTLTGPPVGGFLVDLLGWRSIFYMNLPLGMVALALSGRLGELRGVGLKEGLRRAARAPRFLLALLATVLFFAQSFGTNLLWPFYLEAGGMTPGRVGLVLLVPPLMLLFLGPWAGKLSDRKGFNLVSWAGSAVMALSSCLQGITGSVALGLGGIGLGRALFQAANNAAVLSLAPEETDSVASGLLSIARVVGQALGSLLAGVLWGSLEHRGRGYAFLMANLVLAALAVVSGGLIMGRRGKTQPDPSQR</sequence>
<keyword evidence="3 6" id="KW-0812">Transmembrane</keyword>
<evidence type="ECO:0000256" key="5">
    <source>
        <dbReference type="ARBA" id="ARBA00023136"/>
    </source>
</evidence>
<dbReference type="PANTHER" id="PTHR42718:SF9">
    <property type="entry name" value="MAJOR FACILITATOR SUPERFAMILY MULTIDRUG TRANSPORTER MFSC"/>
    <property type="match status" value="1"/>
</dbReference>
<keyword evidence="2" id="KW-0813">Transport</keyword>
<dbReference type="Pfam" id="PF07690">
    <property type="entry name" value="MFS_1"/>
    <property type="match status" value="1"/>
</dbReference>
<keyword evidence="4 6" id="KW-1133">Transmembrane helix</keyword>
<evidence type="ECO:0000256" key="6">
    <source>
        <dbReference type="SAM" id="Phobius"/>
    </source>
</evidence>
<dbReference type="InterPro" id="IPR011701">
    <property type="entry name" value="MFS"/>
</dbReference>
<dbReference type="GO" id="GO:0022857">
    <property type="term" value="F:transmembrane transporter activity"/>
    <property type="evidence" value="ECO:0007669"/>
    <property type="project" value="InterPro"/>
</dbReference>
<evidence type="ECO:0000313" key="8">
    <source>
        <dbReference type="EMBL" id="GFO70353.1"/>
    </source>
</evidence>
<dbReference type="Proteomes" id="UP000587586">
    <property type="component" value="Unassembled WGS sequence"/>
</dbReference>
<dbReference type="CDD" id="cd17321">
    <property type="entry name" value="MFS_MMR_MDR_like"/>
    <property type="match status" value="1"/>
</dbReference>
<feature type="transmembrane region" description="Helical" evidence="6">
    <location>
        <begin position="108"/>
        <end position="127"/>
    </location>
</feature>